<dbReference type="SUPFAM" id="SSF47741">
    <property type="entry name" value="CO dehydrogenase ISP C-domain like"/>
    <property type="match status" value="1"/>
</dbReference>
<dbReference type="InterPro" id="IPR036010">
    <property type="entry name" value="2Fe-2S_ferredoxin-like_sf"/>
</dbReference>
<dbReference type="EMBL" id="JPMI01000222">
    <property type="protein sequence ID" value="KFA90104.1"/>
    <property type="molecule type" value="Genomic_DNA"/>
</dbReference>
<protein>
    <recommendedName>
        <fullName evidence="1">2Fe-2S ferredoxin-type domain-containing protein</fullName>
    </recommendedName>
</protein>
<accession>A0A084SNR9</accession>
<sequence length="176" mass="18750">MSSTPIINVNLTVNGKTYVHKVPASLPLVDFLHEEVGLTGTKFSCGIGVCRACTVAACRVPQAHPVPTLACSTPVSELNGQSITTVEGLAGPSGPSPLQQAFLEEFAFQCGYCTPGFLMATHMLMERLRKEPIPEARLDAAIQDACGSHICRCTGYARYYAAIRKVILGTPGLIAR</sequence>
<dbReference type="PROSITE" id="PS51085">
    <property type="entry name" value="2FE2S_FER_2"/>
    <property type="match status" value="1"/>
</dbReference>
<feature type="domain" description="2Fe-2S ferredoxin-type" evidence="1">
    <location>
        <begin position="7"/>
        <end position="89"/>
    </location>
</feature>
<dbReference type="Pfam" id="PF01799">
    <property type="entry name" value="Fer2_2"/>
    <property type="match status" value="1"/>
</dbReference>
<dbReference type="Gene3D" id="3.10.20.30">
    <property type="match status" value="1"/>
</dbReference>
<evidence type="ECO:0000313" key="2">
    <source>
        <dbReference type="EMBL" id="KFA90104.1"/>
    </source>
</evidence>
<comment type="caution">
    <text evidence="2">The sequence shown here is derived from an EMBL/GenBank/DDBJ whole genome shotgun (WGS) entry which is preliminary data.</text>
</comment>
<name>A0A084SNR9_9BACT</name>
<evidence type="ECO:0000313" key="3">
    <source>
        <dbReference type="Proteomes" id="UP000028547"/>
    </source>
</evidence>
<dbReference type="InterPro" id="IPR036884">
    <property type="entry name" value="2Fe-2S-bd_dom_sf"/>
</dbReference>
<gene>
    <name evidence="2" type="ORF">Q664_30450</name>
</gene>
<dbReference type="Proteomes" id="UP000028547">
    <property type="component" value="Unassembled WGS sequence"/>
</dbReference>
<dbReference type="InterPro" id="IPR052914">
    <property type="entry name" value="Aldehyde_Oxdr_Iron-Sulfur"/>
</dbReference>
<proteinExistence type="predicted"/>
<dbReference type="InterPro" id="IPR001041">
    <property type="entry name" value="2Fe-2S_ferredoxin-type"/>
</dbReference>
<dbReference type="InterPro" id="IPR012675">
    <property type="entry name" value="Beta-grasp_dom_sf"/>
</dbReference>
<organism evidence="2 3">
    <name type="scientific">Archangium violaceum Cb vi76</name>
    <dbReference type="NCBI Taxonomy" id="1406225"/>
    <lineage>
        <taxon>Bacteria</taxon>
        <taxon>Pseudomonadati</taxon>
        <taxon>Myxococcota</taxon>
        <taxon>Myxococcia</taxon>
        <taxon>Myxococcales</taxon>
        <taxon>Cystobacterineae</taxon>
        <taxon>Archangiaceae</taxon>
        <taxon>Archangium</taxon>
    </lineage>
</organism>
<dbReference type="GO" id="GO:0016903">
    <property type="term" value="F:oxidoreductase activity, acting on the aldehyde or oxo group of donors"/>
    <property type="evidence" value="ECO:0007669"/>
    <property type="project" value="TreeGrafter"/>
</dbReference>
<dbReference type="GO" id="GO:0046872">
    <property type="term" value="F:metal ion binding"/>
    <property type="evidence" value="ECO:0007669"/>
    <property type="project" value="InterPro"/>
</dbReference>
<reference evidence="2 3" key="1">
    <citation type="submission" date="2014-07" db="EMBL/GenBank/DDBJ databases">
        <title>Draft Genome Sequence of Gephyronic Acid Producer, Cystobacter violaceus Strain Cb vi76.</title>
        <authorList>
            <person name="Stevens D.C."/>
            <person name="Young J."/>
            <person name="Carmichael R."/>
            <person name="Tan J."/>
            <person name="Taylor R.E."/>
        </authorList>
    </citation>
    <scope>NUCLEOTIDE SEQUENCE [LARGE SCALE GENOMIC DNA]</scope>
    <source>
        <strain evidence="2 3">Cb vi76</strain>
    </source>
</reference>
<dbReference type="AlphaFoldDB" id="A0A084SNR9"/>
<dbReference type="Pfam" id="PF00111">
    <property type="entry name" value="Fer2"/>
    <property type="match status" value="1"/>
</dbReference>
<dbReference type="InterPro" id="IPR002888">
    <property type="entry name" value="2Fe-2S-bd"/>
</dbReference>
<dbReference type="Gene3D" id="1.10.150.120">
    <property type="entry name" value="[2Fe-2S]-binding domain"/>
    <property type="match status" value="1"/>
</dbReference>
<dbReference type="RefSeq" id="WP_043403375.1">
    <property type="nucleotide sequence ID" value="NZ_JPMI01000222.1"/>
</dbReference>
<evidence type="ECO:0000259" key="1">
    <source>
        <dbReference type="PROSITE" id="PS51085"/>
    </source>
</evidence>
<dbReference type="PANTHER" id="PTHR45331">
    <property type="entry name" value="OXIDOREDUCTASE, IRON-SULPHUR BINDING SUBUNIT-RELATED-RELATED"/>
    <property type="match status" value="1"/>
</dbReference>
<dbReference type="GO" id="GO:0051537">
    <property type="term" value="F:2 iron, 2 sulfur cluster binding"/>
    <property type="evidence" value="ECO:0007669"/>
    <property type="project" value="TreeGrafter"/>
</dbReference>
<dbReference type="PANTHER" id="PTHR45331:SF2">
    <property type="entry name" value="OXIDOREDUCTASE WITH IRON-SULFUR SUBUNIT"/>
    <property type="match status" value="1"/>
</dbReference>
<dbReference type="SUPFAM" id="SSF54292">
    <property type="entry name" value="2Fe-2S ferredoxin-like"/>
    <property type="match status" value="1"/>
</dbReference>